<sequence>MSIQFVLHKVSKTYSSGSKPALGPVSLRIEAGEMISILGQSGAGKSTLLRLLAGLEQLTEGTIDFEGKPLAGPQEKLIAGHEAIALVHQDFKLAHATTVELNIRQMLRGRGIPDKLIQQRTRQALQLCRLERLKERKIETLSGGEKQRLSIARAWVTKPKVLLLDEPFSNLDALHKEALSQTLRDIHQLGTTVLWVTHDAEDALSIPQKVWVMKNGKIVQKGSPQEIYTQPKDAYVAALGGYFSYWYEKIYRPEQFEVLLTPGVDTFEGRVEKSLFMGPYYLLQIKLADEQVLWVQYKNDPTSNLPQDVHLKVPNP</sequence>
<gene>
    <name evidence="5" type="ORF">QWY31_00865</name>
</gene>
<keyword evidence="2" id="KW-0547">Nucleotide-binding</keyword>
<dbReference type="SUPFAM" id="SSF52540">
    <property type="entry name" value="P-loop containing nucleoside triphosphate hydrolases"/>
    <property type="match status" value="1"/>
</dbReference>
<dbReference type="Pfam" id="PF08402">
    <property type="entry name" value="TOBE_2"/>
    <property type="match status" value="1"/>
</dbReference>
<dbReference type="Proteomes" id="UP001168552">
    <property type="component" value="Unassembled WGS sequence"/>
</dbReference>
<evidence type="ECO:0000256" key="2">
    <source>
        <dbReference type="ARBA" id="ARBA00022741"/>
    </source>
</evidence>
<dbReference type="InterPro" id="IPR050093">
    <property type="entry name" value="ABC_SmlMolc_Importer"/>
</dbReference>
<dbReference type="PANTHER" id="PTHR42781:SF4">
    <property type="entry name" value="SPERMIDINE_PUTRESCINE IMPORT ATP-BINDING PROTEIN POTA"/>
    <property type="match status" value="1"/>
</dbReference>
<dbReference type="InterPro" id="IPR017871">
    <property type="entry name" value="ABC_transporter-like_CS"/>
</dbReference>
<comment type="caution">
    <text evidence="5">The sequence shown here is derived from an EMBL/GenBank/DDBJ whole genome shotgun (WGS) entry which is preliminary data.</text>
</comment>
<reference evidence="5" key="1">
    <citation type="submission" date="2023-06" db="EMBL/GenBank/DDBJ databases">
        <title>Cytophagales bacterium Strain LB-30, isolated from soil.</title>
        <authorList>
            <person name="Liu B."/>
        </authorList>
    </citation>
    <scope>NUCLEOTIDE SEQUENCE</scope>
    <source>
        <strain evidence="5">LB-30</strain>
    </source>
</reference>
<dbReference type="Gene3D" id="3.40.50.300">
    <property type="entry name" value="P-loop containing nucleotide triphosphate hydrolases"/>
    <property type="match status" value="1"/>
</dbReference>
<evidence type="ECO:0000313" key="6">
    <source>
        <dbReference type="Proteomes" id="UP001168552"/>
    </source>
</evidence>
<organism evidence="5 6">
    <name type="scientific">Shiella aurantiaca</name>
    <dbReference type="NCBI Taxonomy" id="3058365"/>
    <lineage>
        <taxon>Bacteria</taxon>
        <taxon>Pseudomonadati</taxon>
        <taxon>Bacteroidota</taxon>
        <taxon>Cytophagia</taxon>
        <taxon>Cytophagales</taxon>
        <taxon>Shiellaceae</taxon>
        <taxon>Shiella</taxon>
    </lineage>
</organism>
<evidence type="ECO:0000256" key="1">
    <source>
        <dbReference type="ARBA" id="ARBA00022448"/>
    </source>
</evidence>
<dbReference type="InterPro" id="IPR027417">
    <property type="entry name" value="P-loop_NTPase"/>
</dbReference>
<dbReference type="GO" id="GO:0005524">
    <property type="term" value="F:ATP binding"/>
    <property type="evidence" value="ECO:0007669"/>
    <property type="project" value="UniProtKB-KW"/>
</dbReference>
<accession>A0ABT8F165</accession>
<dbReference type="PANTHER" id="PTHR42781">
    <property type="entry name" value="SPERMIDINE/PUTRESCINE IMPORT ATP-BINDING PROTEIN POTA"/>
    <property type="match status" value="1"/>
</dbReference>
<proteinExistence type="predicted"/>
<evidence type="ECO:0000256" key="3">
    <source>
        <dbReference type="ARBA" id="ARBA00022840"/>
    </source>
</evidence>
<protein>
    <submittedName>
        <fullName evidence="5">ABC transporter ATP-binding protein</fullName>
    </submittedName>
</protein>
<dbReference type="PROSITE" id="PS50893">
    <property type="entry name" value="ABC_TRANSPORTER_2"/>
    <property type="match status" value="1"/>
</dbReference>
<feature type="domain" description="ABC transporter" evidence="4">
    <location>
        <begin position="5"/>
        <end position="240"/>
    </location>
</feature>
<dbReference type="EMBL" id="JAUHJS010000001">
    <property type="protein sequence ID" value="MDN4164028.1"/>
    <property type="molecule type" value="Genomic_DNA"/>
</dbReference>
<dbReference type="PROSITE" id="PS00211">
    <property type="entry name" value="ABC_TRANSPORTER_1"/>
    <property type="match status" value="1"/>
</dbReference>
<keyword evidence="6" id="KW-1185">Reference proteome</keyword>
<dbReference type="RefSeq" id="WP_320002556.1">
    <property type="nucleotide sequence ID" value="NZ_JAUHJS010000001.1"/>
</dbReference>
<dbReference type="InterPro" id="IPR003593">
    <property type="entry name" value="AAA+_ATPase"/>
</dbReference>
<dbReference type="InterPro" id="IPR003439">
    <property type="entry name" value="ABC_transporter-like_ATP-bd"/>
</dbReference>
<name>A0ABT8F165_9BACT</name>
<dbReference type="SMART" id="SM00382">
    <property type="entry name" value="AAA"/>
    <property type="match status" value="1"/>
</dbReference>
<dbReference type="Pfam" id="PF00005">
    <property type="entry name" value="ABC_tran"/>
    <property type="match status" value="1"/>
</dbReference>
<evidence type="ECO:0000313" key="5">
    <source>
        <dbReference type="EMBL" id="MDN4164028.1"/>
    </source>
</evidence>
<keyword evidence="1" id="KW-0813">Transport</keyword>
<keyword evidence="3 5" id="KW-0067">ATP-binding</keyword>
<evidence type="ECO:0000259" key="4">
    <source>
        <dbReference type="PROSITE" id="PS50893"/>
    </source>
</evidence>
<dbReference type="InterPro" id="IPR013611">
    <property type="entry name" value="Transp-assoc_OB_typ2"/>
</dbReference>